<feature type="region of interest" description="Disordered" evidence="1">
    <location>
        <begin position="447"/>
        <end position="498"/>
    </location>
</feature>
<feature type="compositionally biased region" description="Polar residues" evidence="1">
    <location>
        <begin position="484"/>
        <end position="498"/>
    </location>
</feature>
<dbReference type="PROSITE" id="PS51388">
    <property type="entry name" value="GED"/>
    <property type="match status" value="1"/>
</dbReference>
<dbReference type="InterPro" id="IPR022812">
    <property type="entry name" value="Dynamin"/>
</dbReference>
<dbReference type="InterPro" id="IPR020850">
    <property type="entry name" value="GED_dom"/>
</dbReference>
<dbReference type="GO" id="GO:0005886">
    <property type="term" value="C:plasma membrane"/>
    <property type="evidence" value="ECO:0007669"/>
    <property type="project" value="TreeGrafter"/>
</dbReference>
<dbReference type="Pfam" id="PF02212">
    <property type="entry name" value="GED"/>
    <property type="match status" value="1"/>
</dbReference>
<evidence type="ECO:0000313" key="4">
    <source>
        <dbReference type="EMBL" id="TFK97295.1"/>
    </source>
</evidence>
<gene>
    <name evidence="4" type="ORF">BDV98DRAFT_596896</name>
</gene>
<feature type="compositionally biased region" description="Polar residues" evidence="1">
    <location>
        <begin position="464"/>
        <end position="473"/>
    </location>
</feature>
<feature type="domain" description="Dynamin-type G" evidence="3">
    <location>
        <begin position="1"/>
        <end position="216"/>
    </location>
</feature>
<dbReference type="GO" id="GO:0008017">
    <property type="term" value="F:microtubule binding"/>
    <property type="evidence" value="ECO:0007669"/>
    <property type="project" value="TreeGrafter"/>
</dbReference>
<dbReference type="SUPFAM" id="SSF52540">
    <property type="entry name" value="P-loop containing nucleoside triphosphate hydrolases"/>
    <property type="match status" value="1"/>
</dbReference>
<organism evidence="4 5">
    <name type="scientific">Pterulicium gracile</name>
    <dbReference type="NCBI Taxonomy" id="1884261"/>
    <lineage>
        <taxon>Eukaryota</taxon>
        <taxon>Fungi</taxon>
        <taxon>Dikarya</taxon>
        <taxon>Basidiomycota</taxon>
        <taxon>Agaricomycotina</taxon>
        <taxon>Agaricomycetes</taxon>
        <taxon>Agaricomycetidae</taxon>
        <taxon>Agaricales</taxon>
        <taxon>Pleurotineae</taxon>
        <taxon>Pterulaceae</taxon>
        <taxon>Pterulicium</taxon>
    </lineage>
</organism>
<dbReference type="STRING" id="1884261.A0A5C3Q5D2"/>
<dbReference type="Pfam" id="PF01031">
    <property type="entry name" value="Dynamin_M"/>
    <property type="match status" value="1"/>
</dbReference>
<feature type="region of interest" description="Disordered" evidence="1">
    <location>
        <begin position="297"/>
        <end position="322"/>
    </location>
</feature>
<feature type="region of interest" description="Disordered" evidence="1">
    <location>
        <begin position="535"/>
        <end position="583"/>
    </location>
</feature>
<dbReference type="InterPro" id="IPR003130">
    <property type="entry name" value="GED"/>
</dbReference>
<dbReference type="GO" id="GO:0031623">
    <property type="term" value="P:receptor internalization"/>
    <property type="evidence" value="ECO:0007669"/>
    <property type="project" value="TreeGrafter"/>
</dbReference>
<dbReference type="PANTHER" id="PTHR11566">
    <property type="entry name" value="DYNAMIN"/>
    <property type="match status" value="1"/>
</dbReference>
<dbReference type="InterPro" id="IPR045063">
    <property type="entry name" value="Dynamin_N"/>
</dbReference>
<accession>A0A5C3Q5D2</accession>
<dbReference type="Proteomes" id="UP000305067">
    <property type="component" value="Unassembled WGS sequence"/>
</dbReference>
<dbReference type="PANTHER" id="PTHR11566:SF131">
    <property type="entry name" value="GTPASE, PUTATIVE (AFU_ORTHOLOGUE AFUA_6G07630)-RELATED"/>
    <property type="match status" value="1"/>
</dbReference>
<protein>
    <recommendedName>
        <fullName evidence="6">P-loop containing nucleoside triphosphate hydrolase protein</fullName>
    </recommendedName>
</protein>
<sequence>MLLAPSNADPSALTSLVLRKIKEWAATSVQRLPFSRNVVCVSIEGPGLPDVSFIDLPGLIHNAEKEGTIELVSNMVLSHIQGNCLILVTIPMTDDIDNQKALKLARQVDPTGKRTIGVLTKPDMLNMRHSSLKNWVSIIAGRDPHPSRLGFFCTRQPDDQDRINDITHAEARAKEVAFFEDTEPWKGSTHKRRLGTGPLVETLSRQLVDVIDETLPKFSLEASEQLNKIVDELATLPEASDVDPSSQMLAMITGFCNEVSHYVEGGTGYSSLVHEHQNAFRKLKKAIRRTAPQFSVTKGITADDSDDEDGDSQKTPIGESGTVQMSLDDMKKHLKELSDDFDAKKDLIVAFQQTWRQSVEECFQAVRRVTGQHLRGVAFQRFERYEKLVNLLGSYFVEIEATHLDRCNSFMHVIIEKEKTPFTQNTHYLEDATQKWLVNYKGARAGAGGLPPSTSTKRARDEGNTNGAGSPASQDAKRHKQEPVASNNPHIVSQNPTSSSVAPAVSEFMVAPAPGFGGFVSYRAAPTKVIDSAGTLSGQGHVPHSAGSLPTTNGVQAGRTPVPVQSTPTSRISELSSPPNSEDHVKNALSALAALGYTNLSPEDLHKLHPSDIYEHEMQAMAEIRGYFQIAYKVRASILSSRTTPDIDLKRIIDEVPSIIDLTYVKAISGGLQTVLINKLELGQPAGSERCRRLLAEDPMVVARREELLVRKKRLQSVQAEVNRFGVAAWNTT</sequence>
<evidence type="ECO:0000259" key="2">
    <source>
        <dbReference type="PROSITE" id="PS51388"/>
    </source>
</evidence>
<evidence type="ECO:0000259" key="3">
    <source>
        <dbReference type="PROSITE" id="PS51718"/>
    </source>
</evidence>
<proteinExistence type="predicted"/>
<dbReference type="GO" id="GO:0005525">
    <property type="term" value="F:GTP binding"/>
    <property type="evidence" value="ECO:0007669"/>
    <property type="project" value="InterPro"/>
</dbReference>
<name>A0A5C3Q5D2_9AGAR</name>
<dbReference type="Gene3D" id="3.40.50.300">
    <property type="entry name" value="P-loop containing nucleotide triphosphate hydrolases"/>
    <property type="match status" value="1"/>
</dbReference>
<dbReference type="InterPro" id="IPR027417">
    <property type="entry name" value="P-loop_NTPase"/>
</dbReference>
<dbReference type="AlphaFoldDB" id="A0A5C3Q5D2"/>
<dbReference type="InterPro" id="IPR030381">
    <property type="entry name" value="G_DYNAMIN_dom"/>
</dbReference>
<dbReference type="GO" id="GO:0003924">
    <property type="term" value="F:GTPase activity"/>
    <property type="evidence" value="ECO:0007669"/>
    <property type="project" value="InterPro"/>
</dbReference>
<feature type="compositionally biased region" description="Polar residues" evidence="1">
    <location>
        <begin position="563"/>
        <end position="580"/>
    </location>
</feature>
<dbReference type="PRINTS" id="PR00195">
    <property type="entry name" value="DYNAMIN"/>
</dbReference>
<evidence type="ECO:0008006" key="6">
    <source>
        <dbReference type="Google" id="ProtNLM"/>
    </source>
</evidence>
<feature type="domain" description="GED" evidence="2">
    <location>
        <begin position="617"/>
        <end position="730"/>
    </location>
</feature>
<dbReference type="PROSITE" id="PS51718">
    <property type="entry name" value="G_DYNAMIN_2"/>
    <property type="match status" value="1"/>
</dbReference>
<keyword evidence="5" id="KW-1185">Reference proteome</keyword>
<evidence type="ECO:0000256" key="1">
    <source>
        <dbReference type="SAM" id="MobiDB-lite"/>
    </source>
</evidence>
<dbReference type="OrthoDB" id="5061070at2759"/>
<dbReference type="Pfam" id="PF00350">
    <property type="entry name" value="Dynamin_N"/>
    <property type="match status" value="1"/>
</dbReference>
<evidence type="ECO:0000313" key="5">
    <source>
        <dbReference type="Proteomes" id="UP000305067"/>
    </source>
</evidence>
<dbReference type="Gene3D" id="1.20.120.1240">
    <property type="entry name" value="Dynamin, middle domain"/>
    <property type="match status" value="1"/>
</dbReference>
<reference evidence="4 5" key="1">
    <citation type="journal article" date="2019" name="Nat. Ecol. Evol.">
        <title>Megaphylogeny resolves global patterns of mushroom evolution.</title>
        <authorList>
            <person name="Varga T."/>
            <person name="Krizsan K."/>
            <person name="Foldi C."/>
            <person name="Dima B."/>
            <person name="Sanchez-Garcia M."/>
            <person name="Sanchez-Ramirez S."/>
            <person name="Szollosi G.J."/>
            <person name="Szarkandi J.G."/>
            <person name="Papp V."/>
            <person name="Albert L."/>
            <person name="Andreopoulos W."/>
            <person name="Angelini C."/>
            <person name="Antonin V."/>
            <person name="Barry K.W."/>
            <person name="Bougher N.L."/>
            <person name="Buchanan P."/>
            <person name="Buyck B."/>
            <person name="Bense V."/>
            <person name="Catcheside P."/>
            <person name="Chovatia M."/>
            <person name="Cooper J."/>
            <person name="Damon W."/>
            <person name="Desjardin D."/>
            <person name="Finy P."/>
            <person name="Geml J."/>
            <person name="Haridas S."/>
            <person name="Hughes K."/>
            <person name="Justo A."/>
            <person name="Karasinski D."/>
            <person name="Kautmanova I."/>
            <person name="Kiss B."/>
            <person name="Kocsube S."/>
            <person name="Kotiranta H."/>
            <person name="LaButti K.M."/>
            <person name="Lechner B.E."/>
            <person name="Liimatainen K."/>
            <person name="Lipzen A."/>
            <person name="Lukacs Z."/>
            <person name="Mihaltcheva S."/>
            <person name="Morgado L.N."/>
            <person name="Niskanen T."/>
            <person name="Noordeloos M.E."/>
            <person name="Ohm R.A."/>
            <person name="Ortiz-Santana B."/>
            <person name="Ovrebo C."/>
            <person name="Racz N."/>
            <person name="Riley R."/>
            <person name="Savchenko A."/>
            <person name="Shiryaev A."/>
            <person name="Soop K."/>
            <person name="Spirin V."/>
            <person name="Szebenyi C."/>
            <person name="Tomsovsky M."/>
            <person name="Tulloss R.E."/>
            <person name="Uehling J."/>
            <person name="Grigoriev I.V."/>
            <person name="Vagvolgyi C."/>
            <person name="Papp T."/>
            <person name="Martin F.M."/>
            <person name="Miettinen O."/>
            <person name="Hibbett D.S."/>
            <person name="Nagy L.G."/>
        </authorList>
    </citation>
    <scope>NUCLEOTIDE SEQUENCE [LARGE SCALE GENOMIC DNA]</scope>
    <source>
        <strain evidence="4 5">CBS 309.79</strain>
    </source>
</reference>
<dbReference type="GO" id="GO:0005737">
    <property type="term" value="C:cytoplasm"/>
    <property type="evidence" value="ECO:0007669"/>
    <property type="project" value="TreeGrafter"/>
</dbReference>
<dbReference type="InterPro" id="IPR000375">
    <property type="entry name" value="Dynamin_stalk"/>
</dbReference>
<dbReference type="GO" id="GO:0005874">
    <property type="term" value="C:microtubule"/>
    <property type="evidence" value="ECO:0007669"/>
    <property type="project" value="TreeGrafter"/>
</dbReference>
<dbReference type="EMBL" id="ML178849">
    <property type="protein sequence ID" value="TFK97295.1"/>
    <property type="molecule type" value="Genomic_DNA"/>
</dbReference>